<sequence length="207" mass="23581">MKLEHLLLGVLAMKPATGYDLKKYMDTHGRFLRANTQMSQVYRSLAGMEQRGWVVHDVEPRPGATDAKRYRLTEEGSTVFLDWLTGPYSPPTRFEEPDLQARLAFAGFMSRDDLIGLLDTELAARTQEVARYRFRDRRLERTPELPFDEELADAVGEWSHRAGAEAKDAHIARIAALRDQIQDAPSLSPRRPAVQSDDPQTTEERAR</sequence>
<dbReference type="InterPro" id="IPR005149">
    <property type="entry name" value="Tscrpt_reg_PadR_N"/>
</dbReference>
<dbReference type="Pfam" id="PF03551">
    <property type="entry name" value="PadR"/>
    <property type="match status" value="1"/>
</dbReference>
<keyword evidence="4" id="KW-1185">Reference proteome</keyword>
<gene>
    <name evidence="3" type="ORF">I8D64_05660</name>
</gene>
<dbReference type="Proteomes" id="UP000612352">
    <property type="component" value="Unassembled WGS sequence"/>
</dbReference>
<reference evidence="3 4" key="1">
    <citation type="submission" date="2020-12" db="EMBL/GenBank/DDBJ databases">
        <title>Brachybacterium sp. MASK1Z-5, whole genome shotgun sequence.</title>
        <authorList>
            <person name="Tuo L."/>
        </authorList>
    </citation>
    <scope>NUCLEOTIDE SEQUENCE [LARGE SCALE GENOMIC DNA]</scope>
    <source>
        <strain evidence="3 4">MASK1Z-5</strain>
    </source>
</reference>
<dbReference type="RefSeq" id="WP_200501532.1">
    <property type="nucleotide sequence ID" value="NZ_JAEDAJ010000002.1"/>
</dbReference>
<evidence type="ECO:0000313" key="3">
    <source>
        <dbReference type="EMBL" id="MBK0330886.1"/>
    </source>
</evidence>
<dbReference type="EMBL" id="JAEDAJ010000002">
    <property type="protein sequence ID" value="MBK0330886.1"/>
    <property type="molecule type" value="Genomic_DNA"/>
</dbReference>
<name>A0ABS1B8A3_9MICO</name>
<protein>
    <submittedName>
        <fullName evidence="3">PadR family transcriptional regulator</fullName>
    </submittedName>
</protein>
<proteinExistence type="predicted"/>
<evidence type="ECO:0000256" key="1">
    <source>
        <dbReference type="SAM" id="MobiDB-lite"/>
    </source>
</evidence>
<evidence type="ECO:0000259" key="2">
    <source>
        <dbReference type="Pfam" id="PF03551"/>
    </source>
</evidence>
<feature type="domain" description="Transcription regulator PadR N-terminal" evidence="2">
    <location>
        <begin position="7"/>
        <end position="78"/>
    </location>
</feature>
<dbReference type="PANTHER" id="PTHR43252:SF2">
    <property type="entry name" value="TRANSCRIPTION REGULATOR, PADR-LIKE FAMILY"/>
    <property type="match status" value="1"/>
</dbReference>
<feature type="region of interest" description="Disordered" evidence="1">
    <location>
        <begin position="181"/>
        <end position="207"/>
    </location>
</feature>
<evidence type="ECO:0000313" key="4">
    <source>
        <dbReference type="Proteomes" id="UP000612352"/>
    </source>
</evidence>
<dbReference type="InterPro" id="IPR036390">
    <property type="entry name" value="WH_DNA-bd_sf"/>
</dbReference>
<dbReference type="SUPFAM" id="SSF46785">
    <property type="entry name" value="Winged helix' DNA-binding domain"/>
    <property type="match status" value="1"/>
</dbReference>
<accession>A0ABS1B8A3</accession>
<dbReference type="PANTHER" id="PTHR43252">
    <property type="entry name" value="TRANSCRIPTIONAL REGULATOR YQJI"/>
    <property type="match status" value="1"/>
</dbReference>
<dbReference type="Gene3D" id="1.10.10.10">
    <property type="entry name" value="Winged helix-like DNA-binding domain superfamily/Winged helix DNA-binding domain"/>
    <property type="match status" value="1"/>
</dbReference>
<dbReference type="InterPro" id="IPR036388">
    <property type="entry name" value="WH-like_DNA-bd_sf"/>
</dbReference>
<comment type="caution">
    <text evidence="3">The sequence shown here is derived from an EMBL/GenBank/DDBJ whole genome shotgun (WGS) entry which is preliminary data.</text>
</comment>
<organism evidence="3 4">
    <name type="scientific">Brachybacterium halotolerans</name>
    <dbReference type="NCBI Taxonomy" id="2795215"/>
    <lineage>
        <taxon>Bacteria</taxon>
        <taxon>Bacillati</taxon>
        <taxon>Actinomycetota</taxon>
        <taxon>Actinomycetes</taxon>
        <taxon>Micrococcales</taxon>
        <taxon>Dermabacteraceae</taxon>
        <taxon>Brachybacterium</taxon>
    </lineage>
</organism>